<comment type="caution">
    <text evidence="2">The sequence shown here is derived from an EMBL/GenBank/DDBJ whole genome shotgun (WGS) entry which is preliminary data.</text>
</comment>
<dbReference type="GO" id="GO:0004523">
    <property type="term" value="F:RNA-DNA hybrid ribonuclease activity"/>
    <property type="evidence" value="ECO:0007669"/>
    <property type="project" value="InterPro"/>
</dbReference>
<sequence>VDSQDIITLLYSNNVSCDNLTSDCRYFLDKLGKSVVLHTYREQNRVADKLAKAGCDFDIYSAVRVLDDSPDFAWSIFEQERSAAQGHILEHFRPHFDNFNIVNG</sequence>
<proteinExistence type="predicted"/>
<dbReference type="Proteomes" id="UP000187609">
    <property type="component" value="Unassembled WGS sequence"/>
</dbReference>
<evidence type="ECO:0000259" key="1">
    <source>
        <dbReference type="Pfam" id="PF13456"/>
    </source>
</evidence>
<gene>
    <name evidence="2" type="ORF">A4A49_56021</name>
</gene>
<feature type="non-terminal residue" evidence="2">
    <location>
        <position position="1"/>
    </location>
</feature>
<dbReference type="AlphaFoldDB" id="A0A1J6KBJ7"/>
<name>A0A1J6KBJ7_NICAT</name>
<dbReference type="Pfam" id="PF13456">
    <property type="entry name" value="RVT_3"/>
    <property type="match status" value="1"/>
</dbReference>
<feature type="non-terminal residue" evidence="2">
    <location>
        <position position="104"/>
    </location>
</feature>
<dbReference type="EMBL" id="MJEQ01002407">
    <property type="protein sequence ID" value="OIT27453.1"/>
    <property type="molecule type" value="Genomic_DNA"/>
</dbReference>
<evidence type="ECO:0000313" key="3">
    <source>
        <dbReference type="Proteomes" id="UP000187609"/>
    </source>
</evidence>
<dbReference type="Gramene" id="OIT27453">
    <property type="protein sequence ID" value="OIT27453"/>
    <property type="gene ID" value="A4A49_56021"/>
</dbReference>
<protein>
    <recommendedName>
        <fullName evidence="1">RNase H type-1 domain-containing protein</fullName>
    </recommendedName>
</protein>
<keyword evidence="3" id="KW-1185">Reference proteome</keyword>
<feature type="domain" description="RNase H type-1" evidence="1">
    <location>
        <begin position="2"/>
        <end position="53"/>
    </location>
</feature>
<accession>A0A1J6KBJ7</accession>
<organism evidence="2 3">
    <name type="scientific">Nicotiana attenuata</name>
    <name type="common">Coyote tobacco</name>
    <dbReference type="NCBI Taxonomy" id="49451"/>
    <lineage>
        <taxon>Eukaryota</taxon>
        <taxon>Viridiplantae</taxon>
        <taxon>Streptophyta</taxon>
        <taxon>Embryophyta</taxon>
        <taxon>Tracheophyta</taxon>
        <taxon>Spermatophyta</taxon>
        <taxon>Magnoliopsida</taxon>
        <taxon>eudicotyledons</taxon>
        <taxon>Gunneridae</taxon>
        <taxon>Pentapetalae</taxon>
        <taxon>asterids</taxon>
        <taxon>lamiids</taxon>
        <taxon>Solanales</taxon>
        <taxon>Solanaceae</taxon>
        <taxon>Nicotianoideae</taxon>
        <taxon>Nicotianeae</taxon>
        <taxon>Nicotiana</taxon>
    </lineage>
</organism>
<reference evidence="2" key="1">
    <citation type="submission" date="2016-11" db="EMBL/GenBank/DDBJ databases">
        <title>The genome of Nicotiana attenuata.</title>
        <authorList>
            <person name="Xu S."/>
            <person name="Brockmoeller T."/>
            <person name="Gaquerel E."/>
            <person name="Navarro A."/>
            <person name="Kuhl H."/>
            <person name="Gase K."/>
            <person name="Ling Z."/>
            <person name="Zhou W."/>
            <person name="Kreitzer C."/>
            <person name="Stanke M."/>
            <person name="Tang H."/>
            <person name="Lyons E."/>
            <person name="Pandey P."/>
            <person name="Pandey S.P."/>
            <person name="Timmermann B."/>
            <person name="Baldwin I.T."/>
        </authorList>
    </citation>
    <scope>NUCLEOTIDE SEQUENCE [LARGE SCALE GENOMIC DNA]</scope>
    <source>
        <strain evidence="2">UT</strain>
    </source>
</reference>
<evidence type="ECO:0000313" key="2">
    <source>
        <dbReference type="EMBL" id="OIT27453.1"/>
    </source>
</evidence>
<dbReference type="GO" id="GO:0003676">
    <property type="term" value="F:nucleic acid binding"/>
    <property type="evidence" value="ECO:0007669"/>
    <property type="project" value="InterPro"/>
</dbReference>
<dbReference type="InterPro" id="IPR002156">
    <property type="entry name" value="RNaseH_domain"/>
</dbReference>